<feature type="transmembrane region" description="Helical" evidence="7">
    <location>
        <begin position="7"/>
        <end position="28"/>
    </location>
</feature>
<proteinExistence type="inferred from homology"/>
<dbReference type="PANTHER" id="PTHR23504">
    <property type="entry name" value="MAJOR FACILITATOR SUPERFAMILY DOMAIN-CONTAINING PROTEIN 10"/>
    <property type="match status" value="1"/>
</dbReference>
<name>A0A4S4EVE0_CAMSN</name>
<sequence>MEKLSGLSHLLMTVFLYNFSTFMVIPAITDVTMSALCPGQNECSLAIYLTGIQQAGGIWKEKEKEKRCVKLDNGNGNVGDDASDRKSLRHLWKESYAHSSHDSHYYTPRTKNYYYAYYVLKTLTAMVCEGSVHCLALAYVVSASVAVIATVYMRIFLPESINVVVENGVSTEANVGLLDEDKGSKKNVRIFKTMPSFDDTVCLLRSSLTFSQAAIVAFFSNLGDVGLHAALLYYLKASFHFNKNQFADLMVITGIAGTISQMLLMPMLATAVGEEKLLSIGLFFNCAHMILYSIAWSAWVPYAAAMFALLSVFSTPCLRSIASKQVGPSEQGKAQGCISGLGSFANVVSPLVFSPLTALFLSASPPFHFPGFSIACAGFALMIAFAQSIMIRAAPPIISSFKVGNGICVEP</sequence>
<dbReference type="SUPFAM" id="SSF103473">
    <property type="entry name" value="MFS general substrate transporter"/>
    <property type="match status" value="1"/>
</dbReference>
<dbReference type="InterPro" id="IPR036259">
    <property type="entry name" value="MFS_trans_sf"/>
</dbReference>
<evidence type="ECO:0000256" key="4">
    <source>
        <dbReference type="ARBA" id="ARBA00022989"/>
    </source>
</evidence>
<dbReference type="Gene3D" id="1.20.1250.20">
    <property type="entry name" value="MFS general substrate transporter like domains"/>
    <property type="match status" value="1"/>
</dbReference>
<keyword evidence="9" id="KW-1185">Reference proteome</keyword>
<evidence type="ECO:0000256" key="2">
    <source>
        <dbReference type="ARBA" id="ARBA00022448"/>
    </source>
</evidence>
<keyword evidence="4 7" id="KW-1133">Transmembrane helix</keyword>
<feature type="transmembrane region" description="Helical" evidence="7">
    <location>
        <begin position="130"/>
        <end position="152"/>
    </location>
</feature>
<dbReference type="PANTHER" id="PTHR23504:SF1">
    <property type="entry name" value="GH21943P-RELATED"/>
    <property type="match status" value="1"/>
</dbReference>
<feature type="transmembrane region" description="Helical" evidence="7">
    <location>
        <begin position="246"/>
        <end position="265"/>
    </location>
</feature>
<feature type="transmembrane region" description="Helical" evidence="7">
    <location>
        <begin position="367"/>
        <end position="386"/>
    </location>
</feature>
<feature type="transmembrane region" description="Helical" evidence="7">
    <location>
        <begin position="277"/>
        <end position="296"/>
    </location>
</feature>
<dbReference type="AlphaFoldDB" id="A0A4S4EVE0"/>
<evidence type="ECO:0000256" key="7">
    <source>
        <dbReference type="SAM" id="Phobius"/>
    </source>
</evidence>
<comment type="similarity">
    <text evidence="6">Belongs to the major facilitator superfamily. Phosphate:H(+) symporter (TC 2.A.1.9) family.</text>
</comment>
<feature type="transmembrane region" description="Helical" evidence="7">
    <location>
        <begin position="213"/>
        <end position="234"/>
    </location>
</feature>
<dbReference type="Pfam" id="PF07690">
    <property type="entry name" value="MFS_1"/>
    <property type="match status" value="1"/>
</dbReference>
<dbReference type="EMBL" id="SDRB02001835">
    <property type="protein sequence ID" value="THG20582.1"/>
    <property type="molecule type" value="Genomic_DNA"/>
</dbReference>
<comment type="subcellular location">
    <subcellularLocation>
        <location evidence="1">Membrane</location>
        <topology evidence="1">Multi-pass membrane protein</topology>
    </subcellularLocation>
</comment>
<comment type="caution">
    <text evidence="8">The sequence shown here is derived from an EMBL/GenBank/DDBJ whole genome shotgun (WGS) entry which is preliminary data.</text>
</comment>
<gene>
    <name evidence="8" type="ORF">TEA_028561</name>
</gene>
<dbReference type="GO" id="GO:0016020">
    <property type="term" value="C:membrane"/>
    <property type="evidence" value="ECO:0007669"/>
    <property type="project" value="UniProtKB-SubCell"/>
</dbReference>
<reference evidence="8 9" key="1">
    <citation type="journal article" date="2018" name="Proc. Natl. Acad. Sci. U.S.A.">
        <title>Draft genome sequence of Camellia sinensis var. sinensis provides insights into the evolution of the tea genome and tea quality.</title>
        <authorList>
            <person name="Wei C."/>
            <person name="Yang H."/>
            <person name="Wang S."/>
            <person name="Zhao J."/>
            <person name="Liu C."/>
            <person name="Gao L."/>
            <person name="Xia E."/>
            <person name="Lu Y."/>
            <person name="Tai Y."/>
            <person name="She G."/>
            <person name="Sun J."/>
            <person name="Cao H."/>
            <person name="Tong W."/>
            <person name="Gao Q."/>
            <person name="Li Y."/>
            <person name="Deng W."/>
            <person name="Jiang X."/>
            <person name="Wang W."/>
            <person name="Chen Q."/>
            <person name="Zhang S."/>
            <person name="Li H."/>
            <person name="Wu J."/>
            <person name="Wang P."/>
            <person name="Li P."/>
            <person name="Shi C."/>
            <person name="Zheng F."/>
            <person name="Jian J."/>
            <person name="Huang B."/>
            <person name="Shan D."/>
            <person name="Shi M."/>
            <person name="Fang C."/>
            <person name="Yue Y."/>
            <person name="Li F."/>
            <person name="Li D."/>
            <person name="Wei S."/>
            <person name="Han B."/>
            <person name="Jiang C."/>
            <person name="Yin Y."/>
            <person name="Xia T."/>
            <person name="Zhang Z."/>
            <person name="Bennetzen J.L."/>
            <person name="Zhao S."/>
            <person name="Wan X."/>
        </authorList>
    </citation>
    <scope>NUCLEOTIDE SEQUENCE [LARGE SCALE GENOMIC DNA]</scope>
    <source>
        <strain evidence="9">cv. Shuchazao</strain>
        <tissue evidence="8">Leaf</tissue>
    </source>
</reference>
<keyword evidence="3 7" id="KW-0812">Transmembrane</keyword>
<keyword evidence="5 7" id="KW-0472">Membrane</keyword>
<dbReference type="Proteomes" id="UP000306102">
    <property type="component" value="Unassembled WGS sequence"/>
</dbReference>
<accession>A0A4S4EVE0</accession>
<feature type="transmembrane region" description="Helical" evidence="7">
    <location>
        <begin position="343"/>
        <end position="361"/>
    </location>
</feature>
<protein>
    <recommendedName>
        <fullName evidence="10">Major facilitator superfamily (MFS) profile domain-containing protein</fullName>
    </recommendedName>
</protein>
<evidence type="ECO:0000256" key="3">
    <source>
        <dbReference type="ARBA" id="ARBA00022692"/>
    </source>
</evidence>
<evidence type="ECO:0000256" key="6">
    <source>
        <dbReference type="ARBA" id="ARBA00044504"/>
    </source>
</evidence>
<evidence type="ECO:0000256" key="1">
    <source>
        <dbReference type="ARBA" id="ARBA00004141"/>
    </source>
</evidence>
<evidence type="ECO:0000313" key="8">
    <source>
        <dbReference type="EMBL" id="THG20582.1"/>
    </source>
</evidence>
<dbReference type="InterPro" id="IPR011701">
    <property type="entry name" value="MFS"/>
</dbReference>
<organism evidence="8 9">
    <name type="scientific">Camellia sinensis var. sinensis</name>
    <name type="common">China tea</name>
    <dbReference type="NCBI Taxonomy" id="542762"/>
    <lineage>
        <taxon>Eukaryota</taxon>
        <taxon>Viridiplantae</taxon>
        <taxon>Streptophyta</taxon>
        <taxon>Embryophyta</taxon>
        <taxon>Tracheophyta</taxon>
        <taxon>Spermatophyta</taxon>
        <taxon>Magnoliopsida</taxon>
        <taxon>eudicotyledons</taxon>
        <taxon>Gunneridae</taxon>
        <taxon>Pentapetalae</taxon>
        <taxon>asterids</taxon>
        <taxon>Ericales</taxon>
        <taxon>Theaceae</taxon>
        <taxon>Camellia</taxon>
    </lineage>
</organism>
<keyword evidence="2" id="KW-0813">Transport</keyword>
<evidence type="ECO:0000313" key="9">
    <source>
        <dbReference type="Proteomes" id="UP000306102"/>
    </source>
</evidence>
<dbReference type="GO" id="GO:0022857">
    <property type="term" value="F:transmembrane transporter activity"/>
    <property type="evidence" value="ECO:0007669"/>
    <property type="project" value="InterPro"/>
</dbReference>
<evidence type="ECO:0000256" key="5">
    <source>
        <dbReference type="ARBA" id="ARBA00023136"/>
    </source>
</evidence>
<evidence type="ECO:0008006" key="10">
    <source>
        <dbReference type="Google" id="ProtNLM"/>
    </source>
</evidence>